<dbReference type="CDD" id="cd17059">
    <property type="entry name" value="Ubl_OTU1"/>
    <property type="match status" value="1"/>
</dbReference>
<dbReference type="GO" id="GO:0005829">
    <property type="term" value="C:cytosol"/>
    <property type="evidence" value="ECO:0007669"/>
    <property type="project" value="TreeGrafter"/>
</dbReference>
<dbReference type="GO" id="GO:0005634">
    <property type="term" value="C:nucleus"/>
    <property type="evidence" value="ECO:0007669"/>
    <property type="project" value="TreeGrafter"/>
</dbReference>
<dbReference type="KEGG" id="bgt:106051850"/>
<comment type="catalytic activity">
    <reaction evidence="1 9">
        <text>Thiol-dependent hydrolysis of ester, thioester, amide, peptide and isopeptide bonds formed by the C-terminal Gly of ubiquitin (a 76-residue protein attached to proteins as an intracellular targeting signal).</text>
        <dbReference type="EC" id="3.4.19.12"/>
    </reaction>
</comment>
<name>A0A2C9JD24_BIOGL</name>
<keyword evidence="5 9" id="KW-0833">Ubl conjugation pathway</keyword>
<dbReference type="GO" id="GO:0008270">
    <property type="term" value="F:zinc ion binding"/>
    <property type="evidence" value="ECO:0007669"/>
    <property type="project" value="UniProtKB-KW"/>
</dbReference>
<comment type="function">
    <text evidence="9">Hydrolase that can remove conjugated ubiquitin from proteins and may therefore play an important regulatory role at the level of protein turnover by preventing degradation.</text>
</comment>
<dbReference type="InterPro" id="IPR038765">
    <property type="entry name" value="Papain-like_cys_pep_sf"/>
</dbReference>
<keyword evidence="9" id="KW-0963">Cytoplasm</keyword>
<evidence type="ECO:0000313" key="12">
    <source>
        <dbReference type="Proteomes" id="UP000076420"/>
    </source>
</evidence>
<dbReference type="VEuPathDB" id="VectorBase:BGLAX_046214"/>
<dbReference type="AlphaFoldDB" id="A0A2C9JD24"/>
<gene>
    <name evidence="11" type="primary">106051850</name>
</gene>
<evidence type="ECO:0000256" key="9">
    <source>
        <dbReference type="RuleBase" id="RU367104"/>
    </source>
</evidence>
<dbReference type="PANTHER" id="PTHR13312">
    <property type="entry name" value="HIV-INDUCED PROTEIN-7-LIKE PROTEASE"/>
    <property type="match status" value="1"/>
</dbReference>
<accession>A0A2C9JD24</accession>
<dbReference type="InterPro" id="IPR057766">
    <property type="entry name" value="Znf-C2H2_OTU1-like_C"/>
</dbReference>
<keyword evidence="3" id="KW-0479">Metal-binding</keyword>
<evidence type="ECO:0000256" key="7">
    <source>
        <dbReference type="ARBA" id="ARBA00022807"/>
    </source>
</evidence>
<dbReference type="Gene3D" id="3.90.70.80">
    <property type="match status" value="1"/>
</dbReference>
<keyword evidence="2" id="KW-0645">Protease</keyword>
<dbReference type="GO" id="GO:0016579">
    <property type="term" value="P:protein deubiquitination"/>
    <property type="evidence" value="ECO:0007669"/>
    <property type="project" value="TreeGrafter"/>
</dbReference>
<dbReference type="Gene3D" id="3.10.20.90">
    <property type="entry name" value="Phosphatidylinositol 3-kinase Catalytic Subunit, Chain A, domain 1"/>
    <property type="match status" value="1"/>
</dbReference>
<evidence type="ECO:0000313" key="11">
    <source>
        <dbReference type="EnsemblMetazoa" id="BGLB000844-PH"/>
    </source>
</evidence>
<dbReference type="SUPFAM" id="SSF54001">
    <property type="entry name" value="Cysteine proteinases"/>
    <property type="match status" value="1"/>
</dbReference>
<keyword evidence="6 9" id="KW-0378">Hydrolase</keyword>
<dbReference type="Pfam" id="PF24560">
    <property type="entry name" value="zf-C2H2_OTU1_C"/>
    <property type="match status" value="1"/>
</dbReference>
<keyword evidence="7 9" id="KW-0788">Thiol protease</keyword>
<dbReference type="GO" id="GO:0030968">
    <property type="term" value="P:endoplasmic reticulum unfolded protein response"/>
    <property type="evidence" value="ECO:0007669"/>
    <property type="project" value="TreeGrafter"/>
</dbReference>
<dbReference type="Pfam" id="PF21403">
    <property type="entry name" value="OTU1_UBXL"/>
    <property type="match status" value="1"/>
</dbReference>
<dbReference type="InterPro" id="IPR048857">
    <property type="entry name" value="OTU1_Ubl"/>
</dbReference>
<evidence type="ECO:0000256" key="2">
    <source>
        <dbReference type="ARBA" id="ARBA00022670"/>
    </source>
</evidence>
<evidence type="ECO:0000256" key="3">
    <source>
        <dbReference type="ARBA" id="ARBA00022723"/>
    </source>
</evidence>
<dbReference type="EnsemblMetazoa" id="BGLB000844-RH">
    <property type="protein sequence ID" value="BGLB000844-PH"/>
    <property type="gene ID" value="BGLB000844"/>
</dbReference>
<keyword evidence="4" id="KW-0863">Zinc-finger</keyword>
<feature type="domain" description="OTU" evidence="10">
    <location>
        <begin position="143"/>
        <end position="268"/>
    </location>
</feature>
<comment type="subcellular location">
    <subcellularLocation>
        <location evidence="9">Cytoplasm</location>
    </subcellularLocation>
</comment>
<dbReference type="SUPFAM" id="SSF54236">
    <property type="entry name" value="Ubiquitin-like"/>
    <property type="match status" value="1"/>
</dbReference>
<dbReference type="CDD" id="cd22745">
    <property type="entry name" value="OTU_OTU1"/>
    <property type="match status" value="1"/>
</dbReference>
<dbReference type="Pfam" id="PF02338">
    <property type="entry name" value="OTU"/>
    <property type="match status" value="1"/>
</dbReference>
<evidence type="ECO:0000259" key="10">
    <source>
        <dbReference type="PROSITE" id="PS50802"/>
    </source>
</evidence>
<dbReference type="STRING" id="6526.A0A2C9JD24"/>
<dbReference type="Proteomes" id="UP000076420">
    <property type="component" value="Unassembled WGS sequence"/>
</dbReference>
<proteinExistence type="predicted"/>
<evidence type="ECO:0000256" key="1">
    <source>
        <dbReference type="ARBA" id="ARBA00000707"/>
    </source>
</evidence>
<dbReference type="GO" id="GO:0036503">
    <property type="term" value="P:ERAD pathway"/>
    <property type="evidence" value="ECO:0007669"/>
    <property type="project" value="TreeGrafter"/>
</dbReference>
<dbReference type="FunFam" id="3.10.20.90:FF:000096">
    <property type="entry name" value="Ubiquitin thioesterase OTU1"/>
    <property type="match status" value="1"/>
</dbReference>
<dbReference type="EC" id="3.4.19.12" evidence="9"/>
<dbReference type="PANTHER" id="PTHR13312:SF0">
    <property type="entry name" value="UBIQUITIN THIOESTERASE OTU1"/>
    <property type="match status" value="1"/>
</dbReference>
<organism evidence="11 12">
    <name type="scientific">Biomphalaria glabrata</name>
    <name type="common">Bloodfluke planorb</name>
    <name type="synonym">Freshwater snail</name>
    <dbReference type="NCBI Taxonomy" id="6526"/>
    <lineage>
        <taxon>Eukaryota</taxon>
        <taxon>Metazoa</taxon>
        <taxon>Spiralia</taxon>
        <taxon>Lophotrochozoa</taxon>
        <taxon>Mollusca</taxon>
        <taxon>Gastropoda</taxon>
        <taxon>Heterobranchia</taxon>
        <taxon>Euthyneura</taxon>
        <taxon>Panpulmonata</taxon>
        <taxon>Hygrophila</taxon>
        <taxon>Lymnaeoidea</taxon>
        <taxon>Planorbidae</taxon>
        <taxon>Biomphalaria</taxon>
    </lineage>
</organism>
<dbReference type="InterPro" id="IPR029071">
    <property type="entry name" value="Ubiquitin-like_domsf"/>
</dbReference>
<evidence type="ECO:0000256" key="6">
    <source>
        <dbReference type="ARBA" id="ARBA00022801"/>
    </source>
</evidence>
<protein>
    <recommendedName>
        <fullName evidence="9">Ubiquitin thioesterase OTU</fullName>
        <ecNumber evidence="9">3.4.19.12</ecNumber>
    </recommendedName>
</protein>
<evidence type="ECO:0000256" key="8">
    <source>
        <dbReference type="ARBA" id="ARBA00022833"/>
    </source>
</evidence>
<evidence type="ECO:0000256" key="5">
    <source>
        <dbReference type="ARBA" id="ARBA00022786"/>
    </source>
</evidence>
<dbReference type="GO" id="GO:0004843">
    <property type="term" value="F:cysteine-type deubiquitinase activity"/>
    <property type="evidence" value="ECO:0007669"/>
    <property type="project" value="UniProtKB-UniRule"/>
</dbReference>
<dbReference type="VEuPathDB" id="VectorBase:BGLB000844"/>
<evidence type="ECO:0000256" key="4">
    <source>
        <dbReference type="ARBA" id="ARBA00022771"/>
    </source>
</evidence>
<dbReference type="PROSITE" id="PS50802">
    <property type="entry name" value="OTU"/>
    <property type="match status" value="1"/>
</dbReference>
<sequence>MAEPMYIYLGLTHIKYKMSDGGLRLRIQTKAGPKVLEGLFLASTVGTLKQVISDSVKIPVNKIKIRQGYPPRVVDISNEVAELSTLPFRSGDTLIVEEDEALETQASFASSDQSNVETASSSQHERLDALLHHQLEEGASGILTRKVVPADNSCLFTSIHLLMNEGLKDVSASLHLREVIAGIVSSNPDTYSEGILGKPNSAYCKWIRDKNSWGGGIELSILSQYYHTEIAVVDTQSGRVDRFGEDRNYKERIFLIYDGIHYDPLVYESVEQTGQIKTKFSIHNAVMLAQALELASEAKSIRQFTDVEGFSLRCCTCQQPLRGQREATQHARATGHIQFGEY</sequence>
<keyword evidence="8" id="KW-0862">Zinc</keyword>
<reference evidence="11" key="1">
    <citation type="submission" date="2020-05" db="UniProtKB">
        <authorList>
            <consortium name="EnsemblMetazoa"/>
        </authorList>
    </citation>
    <scope>IDENTIFICATION</scope>
    <source>
        <strain evidence="11">BB02</strain>
    </source>
</reference>
<dbReference type="OrthoDB" id="65596at2759"/>
<dbReference type="InterPro" id="IPR003323">
    <property type="entry name" value="OTU_dom"/>
</dbReference>